<dbReference type="EMBL" id="AZBU02000009">
    <property type="protein sequence ID" value="TKR64402.1"/>
    <property type="molecule type" value="Genomic_DNA"/>
</dbReference>
<keyword evidence="3 10" id="KW-0328">Glycosyltransferase</keyword>
<evidence type="ECO:0000256" key="9">
    <source>
        <dbReference type="ARBA" id="ARBA00023136"/>
    </source>
</evidence>
<evidence type="ECO:0000313" key="11">
    <source>
        <dbReference type="EMBL" id="TKR64402.1"/>
    </source>
</evidence>
<evidence type="ECO:0000256" key="1">
    <source>
        <dbReference type="ARBA" id="ARBA00004323"/>
    </source>
</evidence>
<evidence type="ECO:0000313" key="12">
    <source>
        <dbReference type="Proteomes" id="UP000298663"/>
    </source>
</evidence>
<evidence type="ECO:0000256" key="10">
    <source>
        <dbReference type="RuleBase" id="RU363063"/>
    </source>
</evidence>
<evidence type="ECO:0000256" key="6">
    <source>
        <dbReference type="ARBA" id="ARBA00022968"/>
    </source>
</evidence>
<comment type="similarity">
    <text evidence="2 10">Belongs to the glycosyltransferase 31 family.</text>
</comment>
<organism evidence="11 12">
    <name type="scientific">Steinernema carpocapsae</name>
    <name type="common">Entomopathogenic nematode</name>
    <dbReference type="NCBI Taxonomy" id="34508"/>
    <lineage>
        <taxon>Eukaryota</taxon>
        <taxon>Metazoa</taxon>
        <taxon>Ecdysozoa</taxon>
        <taxon>Nematoda</taxon>
        <taxon>Chromadorea</taxon>
        <taxon>Rhabditida</taxon>
        <taxon>Tylenchina</taxon>
        <taxon>Panagrolaimomorpha</taxon>
        <taxon>Strongyloidoidea</taxon>
        <taxon>Steinernematidae</taxon>
        <taxon>Steinernema</taxon>
    </lineage>
</organism>
<evidence type="ECO:0000256" key="3">
    <source>
        <dbReference type="ARBA" id="ARBA00022676"/>
    </source>
</evidence>
<gene>
    <name evidence="11" type="ORF">L596_024941</name>
</gene>
<comment type="subcellular location">
    <subcellularLocation>
        <location evidence="1 10">Golgi apparatus membrane</location>
        <topology evidence="1 10">Single-pass type II membrane protein</topology>
    </subcellularLocation>
</comment>
<keyword evidence="4" id="KW-0808">Transferase</keyword>
<dbReference type="Gene3D" id="3.90.550.50">
    <property type="match status" value="1"/>
</dbReference>
<proteinExistence type="inferred from homology"/>
<dbReference type="PANTHER" id="PTHR11214:SF3">
    <property type="entry name" value="BETA-1,3-GALACTOSYLTRANSFERASE 6"/>
    <property type="match status" value="1"/>
</dbReference>
<dbReference type="GO" id="GO:0000139">
    <property type="term" value="C:Golgi membrane"/>
    <property type="evidence" value="ECO:0007669"/>
    <property type="project" value="UniProtKB-SubCell"/>
</dbReference>
<keyword evidence="6" id="KW-0735">Signal-anchor</keyword>
<evidence type="ECO:0000256" key="2">
    <source>
        <dbReference type="ARBA" id="ARBA00008661"/>
    </source>
</evidence>
<keyword evidence="12" id="KW-1185">Reference proteome</keyword>
<reference evidence="11 12" key="1">
    <citation type="journal article" date="2015" name="Genome Biol.">
        <title>Comparative genomics of Steinernema reveals deeply conserved gene regulatory networks.</title>
        <authorList>
            <person name="Dillman A.R."/>
            <person name="Macchietto M."/>
            <person name="Porter C.F."/>
            <person name="Rogers A."/>
            <person name="Williams B."/>
            <person name="Antoshechkin I."/>
            <person name="Lee M.M."/>
            <person name="Goodwin Z."/>
            <person name="Lu X."/>
            <person name="Lewis E.E."/>
            <person name="Goodrich-Blair H."/>
            <person name="Stock S.P."/>
            <person name="Adams B.J."/>
            <person name="Sternberg P.W."/>
            <person name="Mortazavi A."/>
        </authorList>
    </citation>
    <scope>NUCLEOTIDE SEQUENCE [LARGE SCALE GENOMIC DNA]</scope>
    <source>
        <strain evidence="11 12">ALL</strain>
    </source>
</reference>
<dbReference type="Pfam" id="PF01762">
    <property type="entry name" value="Galactosyl_T"/>
    <property type="match status" value="1"/>
</dbReference>
<dbReference type="GO" id="GO:0016758">
    <property type="term" value="F:hexosyltransferase activity"/>
    <property type="evidence" value="ECO:0007669"/>
    <property type="project" value="InterPro"/>
</dbReference>
<keyword evidence="9" id="KW-0472">Membrane</keyword>
<dbReference type="STRING" id="34508.A0A4U5M6G1"/>
<name>A0A4U5M6G1_STECR</name>
<evidence type="ECO:0000256" key="7">
    <source>
        <dbReference type="ARBA" id="ARBA00022989"/>
    </source>
</evidence>
<accession>A0A4U5M6G1</accession>
<dbReference type="InterPro" id="IPR002659">
    <property type="entry name" value="Glyco_trans_31"/>
</dbReference>
<dbReference type="EC" id="2.4.1.-" evidence="10"/>
<dbReference type="Proteomes" id="UP000298663">
    <property type="component" value="Unassembled WGS sequence"/>
</dbReference>
<dbReference type="AlphaFoldDB" id="A0A4U5M6G1"/>
<keyword evidence="7" id="KW-1133">Transmembrane helix</keyword>
<dbReference type="GO" id="GO:0006493">
    <property type="term" value="P:protein O-linked glycosylation"/>
    <property type="evidence" value="ECO:0007669"/>
    <property type="project" value="TreeGrafter"/>
</dbReference>
<keyword evidence="5" id="KW-0812">Transmembrane</keyword>
<evidence type="ECO:0000256" key="5">
    <source>
        <dbReference type="ARBA" id="ARBA00022692"/>
    </source>
</evidence>
<sequence>MARRPRRLCVLAVALFCAFGLLIVYFNSTFTGSFAADYVRQIDSNLLLQVHPYFLRDILTLRKRIQPKTAPFAHALKDENVHNPVHRVDEAYGLEEDFLNLTSIPSVNDDHLAYLFAVQKIAKKENDSLHFEPFPYLVRPKICVDDGPVPPIIFYVTVSASPDEIVTRSLIRNTWAREARERGFGVIFTMGRHELALKHNHTSDVEVALSENALYGDILMANFRDSWDHLIHKWWSTTHFHSEHCRDVRLMALTDADTVVFAQNFDRFLVKNGHRFHDKIGCTTLGGQPAERGKESRYYVSEQQWPEKLLPFYCSGTMQIFSSETARRLSNGVLELGIEYVTSFKIFDVVTGPVAKIAKVELSHVNEIKSWLPTPDVCLGEIIAQHGIKPATLIPVFLDYRMRCCSAAPRNICSFNGTIPEHIEIQTRAPFLSVPLRKGRG</sequence>
<comment type="caution">
    <text evidence="11">The sequence shown here is derived from an EMBL/GenBank/DDBJ whole genome shotgun (WGS) entry which is preliminary data.</text>
</comment>
<reference evidence="11 12" key="2">
    <citation type="journal article" date="2019" name="G3 (Bethesda)">
        <title>Hybrid Assembly of the Genome of the Entomopathogenic Nematode Steinernema carpocapsae Identifies the X-Chromosome.</title>
        <authorList>
            <person name="Serra L."/>
            <person name="Macchietto M."/>
            <person name="Macias-Munoz A."/>
            <person name="McGill C.J."/>
            <person name="Rodriguez I.M."/>
            <person name="Rodriguez B."/>
            <person name="Murad R."/>
            <person name="Mortazavi A."/>
        </authorList>
    </citation>
    <scope>NUCLEOTIDE SEQUENCE [LARGE SCALE GENOMIC DNA]</scope>
    <source>
        <strain evidence="11 12">ALL</strain>
    </source>
</reference>
<evidence type="ECO:0000256" key="8">
    <source>
        <dbReference type="ARBA" id="ARBA00023034"/>
    </source>
</evidence>
<dbReference type="PANTHER" id="PTHR11214">
    <property type="entry name" value="BETA-1,3-N-ACETYLGLUCOSAMINYLTRANSFERASE"/>
    <property type="match status" value="1"/>
</dbReference>
<protein>
    <recommendedName>
        <fullName evidence="10">Hexosyltransferase</fullName>
        <ecNumber evidence="10">2.4.1.-</ecNumber>
    </recommendedName>
</protein>
<evidence type="ECO:0000256" key="4">
    <source>
        <dbReference type="ARBA" id="ARBA00022679"/>
    </source>
</evidence>
<dbReference type="OrthoDB" id="6355886at2759"/>
<keyword evidence="8 10" id="KW-0333">Golgi apparatus</keyword>